<proteinExistence type="predicted"/>
<keyword evidence="2" id="KW-0732">Signal</keyword>
<evidence type="ECO:0008006" key="5">
    <source>
        <dbReference type="Google" id="ProtNLM"/>
    </source>
</evidence>
<dbReference type="PRINTS" id="PR01217">
    <property type="entry name" value="PRICHEXTENSN"/>
</dbReference>
<sequence length="781" mass="79424">MRALQTWATCIWLILLLQVQTGAEAVESTRSCGAQVQRINCFYDRARTAIVGVEYTLRGSSHKRSICNTGAPSRETLYIKRGIGVSKLTVSSISSWVVGLDFHLTDGRLASCRASTYSLASNSSSTAGSSSGSSSTSRDDLTLVTVPRPVTGNVDSLITAESAAVAAAAAVPGAAAGAMSIEELMVNMPGTISSRPRCYPGCRPSVCGPRCDQTAARRAYISPDARHVLGAISGVCMSGPGYFKDSLQQLIRPCWVRTASVSPSPVPPQPSPSPRPPTPSPSPLPPRPSSPSPSPRPPAASPSPAPKPASPSPRPVSPSPVPQPSPSPRVSPSPSPVPSPSPRPSPSPSPPPGIDGSIAVTLYSRGQAACSGELPAAAADGLAGYLSEQLQLLQLGGFVARRSAGSSSCSCSMSQGLPMYACKLTVSGPTSNTWDGPTAAAYLARSVTVSGGALCSSTASNTASFCGGPQGTTALCAASPAAAAADAPLVCAVPAAPAPVQMALTLAANAAMCNATSLSDAGAASLAAYVGALLPGFSVSLPAWSGRSLNCTRSQGNAYFRVPALTIAAGSNADVRAAAQFAAAALNANQLSPCRAASSSGGPPAFCGDFAAAVGQQPVVCGTPTFASLVEPIFQCSGAGGVFEVVFSNPGDSCQSGNPPDVSLGASLDPWWRFQLDQLSDGKLVGKQFNGTTLLPGSAVSPAGSGYCNYRLQVLVTGPLKFTAADMANMANTLMSSTLMYRPVPCSQWGSFAFCKSPQFAAATVCAQYPYTPEFPATCRP</sequence>
<dbReference type="Proteomes" id="UP000256970">
    <property type="component" value="Unassembled WGS sequence"/>
</dbReference>
<gene>
    <name evidence="3" type="ORF">BQ4739_LOCUS6401</name>
</gene>
<accession>A0A383VK90</accession>
<evidence type="ECO:0000256" key="1">
    <source>
        <dbReference type="SAM" id="MobiDB-lite"/>
    </source>
</evidence>
<evidence type="ECO:0000313" key="3">
    <source>
        <dbReference type="EMBL" id="SZX65945.1"/>
    </source>
</evidence>
<feature type="signal peptide" evidence="2">
    <location>
        <begin position="1"/>
        <end position="25"/>
    </location>
</feature>
<feature type="compositionally biased region" description="Low complexity" evidence="1">
    <location>
        <begin position="120"/>
        <end position="136"/>
    </location>
</feature>
<keyword evidence="4" id="KW-1185">Reference proteome</keyword>
<evidence type="ECO:0000313" key="4">
    <source>
        <dbReference type="Proteomes" id="UP000256970"/>
    </source>
</evidence>
<feature type="compositionally biased region" description="Pro residues" evidence="1">
    <location>
        <begin position="264"/>
        <end position="353"/>
    </location>
</feature>
<feature type="region of interest" description="Disordered" evidence="1">
    <location>
        <begin position="260"/>
        <end position="357"/>
    </location>
</feature>
<evidence type="ECO:0000256" key="2">
    <source>
        <dbReference type="SAM" id="SignalP"/>
    </source>
</evidence>
<organism evidence="3 4">
    <name type="scientific">Tetradesmus obliquus</name>
    <name type="common">Green alga</name>
    <name type="synonym">Acutodesmus obliquus</name>
    <dbReference type="NCBI Taxonomy" id="3088"/>
    <lineage>
        <taxon>Eukaryota</taxon>
        <taxon>Viridiplantae</taxon>
        <taxon>Chlorophyta</taxon>
        <taxon>core chlorophytes</taxon>
        <taxon>Chlorophyceae</taxon>
        <taxon>CS clade</taxon>
        <taxon>Sphaeropleales</taxon>
        <taxon>Scenedesmaceae</taxon>
        <taxon>Tetradesmus</taxon>
    </lineage>
</organism>
<dbReference type="AlphaFoldDB" id="A0A383VK90"/>
<feature type="region of interest" description="Disordered" evidence="1">
    <location>
        <begin position="120"/>
        <end position="141"/>
    </location>
</feature>
<name>A0A383VK90_TETOB</name>
<feature type="chain" id="PRO_5016781062" description="Pherophorin domain-containing protein" evidence="2">
    <location>
        <begin position="26"/>
        <end position="781"/>
    </location>
</feature>
<reference evidence="3 4" key="1">
    <citation type="submission" date="2016-10" db="EMBL/GenBank/DDBJ databases">
        <authorList>
            <person name="Cai Z."/>
        </authorList>
    </citation>
    <scope>NUCLEOTIDE SEQUENCE [LARGE SCALE GENOMIC DNA]</scope>
</reference>
<protein>
    <recommendedName>
        <fullName evidence="5">Pherophorin domain-containing protein</fullName>
    </recommendedName>
</protein>
<dbReference type="EMBL" id="FNXT01000674">
    <property type="protein sequence ID" value="SZX65945.1"/>
    <property type="molecule type" value="Genomic_DNA"/>
</dbReference>